<dbReference type="AlphaFoldDB" id="A0AAW1IBS5"/>
<accession>A0AAW1IBS5</accession>
<name>A0AAW1IBS5_POPJA</name>
<protein>
    <submittedName>
        <fullName evidence="1">Cd27 binding protein (Siva)</fullName>
    </submittedName>
</protein>
<evidence type="ECO:0000313" key="2">
    <source>
        <dbReference type="Proteomes" id="UP001458880"/>
    </source>
</evidence>
<reference evidence="1 2" key="1">
    <citation type="journal article" date="2024" name="BMC Genomics">
        <title>De novo assembly and annotation of Popillia japonica's genome with initial clues to its potential as an invasive pest.</title>
        <authorList>
            <person name="Cucini C."/>
            <person name="Boschi S."/>
            <person name="Funari R."/>
            <person name="Cardaioli E."/>
            <person name="Iannotti N."/>
            <person name="Marturano G."/>
            <person name="Paoli F."/>
            <person name="Bruttini M."/>
            <person name="Carapelli A."/>
            <person name="Frati F."/>
            <person name="Nardi F."/>
        </authorList>
    </citation>
    <scope>NUCLEOTIDE SEQUENCE [LARGE SCALE GENOMIC DNA]</scope>
    <source>
        <strain evidence="1">DMR45628</strain>
    </source>
</reference>
<comment type="caution">
    <text evidence="1">The sequence shown here is derived from an EMBL/GenBank/DDBJ whole genome shotgun (WGS) entry which is preliminary data.</text>
</comment>
<evidence type="ECO:0000313" key="1">
    <source>
        <dbReference type="EMBL" id="KAK9686719.1"/>
    </source>
</evidence>
<dbReference type="Proteomes" id="UP001458880">
    <property type="component" value="Unassembled WGS sequence"/>
</dbReference>
<keyword evidence="2" id="KW-1185">Reference proteome</keyword>
<dbReference type="EMBL" id="JASPKY010000686">
    <property type="protein sequence ID" value="KAK9686719.1"/>
    <property type="molecule type" value="Genomic_DNA"/>
</dbReference>
<dbReference type="InterPro" id="IPR022773">
    <property type="entry name" value="Siva"/>
</dbReference>
<proteinExistence type="predicted"/>
<sequence>MPKRACPFDFNYAPQLKVHVSEKEQTKTMENIWNKTQELLFKAAKKQVNSCDKEEIKCDFCVNVNIDVYECALCNGKFCSTCSMSLYKQNVTESICLSCAD</sequence>
<organism evidence="1 2">
    <name type="scientific">Popillia japonica</name>
    <name type="common">Japanese beetle</name>
    <dbReference type="NCBI Taxonomy" id="7064"/>
    <lineage>
        <taxon>Eukaryota</taxon>
        <taxon>Metazoa</taxon>
        <taxon>Ecdysozoa</taxon>
        <taxon>Arthropoda</taxon>
        <taxon>Hexapoda</taxon>
        <taxon>Insecta</taxon>
        <taxon>Pterygota</taxon>
        <taxon>Neoptera</taxon>
        <taxon>Endopterygota</taxon>
        <taxon>Coleoptera</taxon>
        <taxon>Polyphaga</taxon>
        <taxon>Scarabaeiformia</taxon>
        <taxon>Scarabaeidae</taxon>
        <taxon>Rutelinae</taxon>
        <taxon>Popillia</taxon>
    </lineage>
</organism>
<dbReference type="Pfam" id="PF05458">
    <property type="entry name" value="Siva"/>
    <property type="match status" value="1"/>
</dbReference>
<gene>
    <name evidence="1" type="ORF">QE152_g36985</name>
</gene>